<gene>
    <name evidence="2" type="ORF">D9615_002717</name>
</gene>
<feature type="compositionally biased region" description="Polar residues" evidence="1">
    <location>
        <begin position="20"/>
        <end position="39"/>
    </location>
</feature>
<organism evidence="2 3">
    <name type="scientific">Tricholomella constricta</name>
    <dbReference type="NCBI Taxonomy" id="117010"/>
    <lineage>
        <taxon>Eukaryota</taxon>
        <taxon>Fungi</taxon>
        <taxon>Dikarya</taxon>
        <taxon>Basidiomycota</taxon>
        <taxon>Agaricomycotina</taxon>
        <taxon>Agaricomycetes</taxon>
        <taxon>Agaricomycetidae</taxon>
        <taxon>Agaricales</taxon>
        <taxon>Tricholomatineae</taxon>
        <taxon>Lyophyllaceae</taxon>
        <taxon>Tricholomella</taxon>
    </lineage>
</organism>
<evidence type="ECO:0000313" key="2">
    <source>
        <dbReference type="EMBL" id="KAF5382446.1"/>
    </source>
</evidence>
<keyword evidence="3" id="KW-1185">Reference proteome</keyword>
<sequence>MPPNQHHTEYAPPVLRAPSPASSIGTVYGEDQTSFSDSEDQLSQIAFQRKVEERLALNVSRPEEIQANYEPLLARPPPGSIEERYLYERVMANLYRAVRSLEDNELFERTLLRGSQAALEPQPSTTDIDTLMRSMMVVPQPSTNVVSGTGLGRGRSNSRIVSGPKAINGHEGQNDAASDGSFLTTGVTPDGFLSILQSYPMLR</sequence>
<dbReference type="OrthoDB" id="3227715at2759"/>
<feature type="region of interest" description="Disordered" evidence="1">
    <location>
        <begin position="1"/>
        <end position="39"/>
    </location>
</feature>
<dbReference type="EMBL" id="JAACJP010000008">
    <property type="protein sequence ID" value="KAF5382446.1"/>
    <property type="molecule type" value="Genomic_DNA"/>
</dbReference>
<name>A0A8H5M6F8_9AGAR</name>
<evidence type="ECO:0000313" key="3">
    <source>
        <dbReference type="Proteomes" id="UP000565441"/>
    </source>
</evidence>
<reference evidence="2 3" key="1">
    <citation type="journal article" date="2020" name="ISME J.">
        <title>Uncovering the hidden diversity of litter-decomposition mechanisms in mushroom-forming fungi.</title>
        <authorList>
            <person name="Floudas D."/>
            <person name="Bentzer J."/>
            <person name="Ahren D."/>
            <person name="Johansson T."/>
            <person name="Persson P."/>
            <person name="Tunlid A."/>
        </authorList>
    </citation>
    <scope>NUCLEOTIDE SEQUENCE [LARGE SCALE GENOMIC DNA]</scope>
    <source>
        <strain evidence="2 3">CBS 661.87</strain>
    </source>
</reference>
<accession>A0A8H5M6F8</accession>
<evidence type="ECO:0000256" key="1">
    <source>
        <dbReference type="SAM" id="MobiDB-lite"/>
    </source>
</evidence>
<protein>
    <submittedName>
        <fullName evidence="2">Uncharacterized protein</fullName>
    </submittedName>
</protein>
<dbReference type="AlphaFoldDB" id="A0A8H5M6F8"/>
<comment type="caution">
    <text evidence="2">The sequence shown here is derived from an EMBL/GenBank/DDBJ whole genome shotgun (WGS) entry which is preliminary data.</text>
</comment>
<proteinExistence type="predicted"/>
<dbReference type="Proteomes" id="UP000565441">
    <property type="component" value="Unassembled WGS sequence"/>
</dbReference>